<dbReference type="GO" id="GO:0043565">
    <property type="term" value="F:sequence-specific DNA binding"/>
    <property type="evidence" value="ECO:0007669"/>
    <property type="project" value="TreeGrafter"/>
</dbReference>
<dbReference type="InterPro" id="IPR003163">
    <property type="entry name" value="Tscrpt_reg_HTH_APSES-type"/>
</dbReference>
<evidence type="ECO:0000256" key="7">
    <source>
        <dbReference type="SAM" id="MobiDB-lite"/>
    </source>
</evidence>
<feature type="compositionally biased region" description="Basic and acidic residues" evidence="7">
    <location>
        <begin position="611"/>
        <end position="635"/>
    </location>
</feature>
<sequence>MNHNPTDMYYPAHISAPQSQVPQTTSSAIGQYAPHHQHSSSLQSAPSHYSASSATYNQYGNYSSGLTSPQSSLHHVSGALCHQGNVLPLPANIAGIQNTISGSNFASQPGYDASGQVAPPGVKPKVTATLWEDEGSLCFQVEAKGVCVARREDNHMINGTKLLNVAGMTRGRRDGILKSEKLRHVVKIGPMHLKGVWYARIPFERALEFANKEKITELLYPLFVHNIGALLYHPTNSNRTNSVIAASERRKQEQNQMRNSSTAHGFPSFNQHHHHSIGSGLNANQISNNPNHSVTPHPHWSRSSIDRVQNFPTPPTSASSLMGSVSNSDGNFQWGQPQGGIGNIQNTASLSIEAGLNSSRSMPTTPASTPPGTSMQNMQYQQQQQQANQSYEISRQVFTTPSSQQNAYSSSNSDHQGISRYQQPNSYTKNEMGPPTARSTTHESDGNDVKDTGNLINSQNQIQPGHDEEREQGQNTEYTHGNSSSFDSARTTYNYGQHQSTASMSSDHPVLANESSGSPNHHPSTSAGRATPRTATAPQQYYSQSPAYSASPRAQGPSSNLYSVMSSERGSTNGNSSNDLYVTQNDINSNNHGYQPQQQIILNGPTTGNKRARDNDDEGCRPRSRDTPGETDGVKRRNTNSSSGTSSNENSGLTRPRPPILQRRR</sequence>
<dbReference type="PANTHER" id="PTHR47792:SF1">
    <property type="entry name" value="PROTEIN SOK2-RELATED"/>
    <property type="match status" value="1"/>
</dbReference>
<feature type="compositionally biased region" description="Low complexity" evidence="7">
    <location>
        <begin position="358"/>
        <end position="391"/>
    </location>
</feature>
<feature type="compositionally biased region" description="Polar residues" evidence="7">
    <location>
        <begin position="513"/>
        <end position="523"/>
    </location>
</feature>
<dbReference type="PROSITE" id="PS51299">
    <property type="entry name" value="HTH_APSES"/>
    <property type="match status" value="1"/>
</dbReference>
<feature type="compositionally biased region" description="Low complexity" evidence="7">
    <location>
        <begin position="639"/>
        <end position="652"/>
    </location>
</feature>
<feature type="compositionally biased region" description="Low complexity" evidence="7">
    <location>
        <begin position="402"/>
        <end position="413"/>
    </location>
</feature>
<evidence type="ECO:0000256" key="4">
    <source>
        <dbReference type="ARBA" id="ARBA00023125"/>
    </source>
</evidence>
<keyword evidence="3" id="KW-0805">Transcription regulation</keyword>
<dbReference type="Proteomes" id="UP000283383">
    <property type="component" value="Unassembled WGS sequence"/>
</dbReference>
<evidence type="ECO:0000256" key="1">
    <source>
        <dbReference type="ARBA" id="ARBA00007247"/>
    </source>
</evidence>
<feature type="region of interest" description="Disordered" evidence="7">
    <location>
        <begin position="357"/>
        <end position="665"/>
    </location>
</feature>
<evidence type="ECO:0000256" key="6">
    <source>
        <dbReference type="ARBA" id="ARBA00023321"/>
    </source>
</evidence>
<proteinExistence type="inferred from homology"/>
<dbReference type="GO" id="GO:0048315">
    <property type="term" value="P:conidium formation"/>
    <property type="evidence" value="ECO:0007669"/>
    <property type="project" value="UniProtKB-KW"/>
</dbReference>
<dbReference type="GO" id="GO:0003700">
    <property type="term" value="F:DNA-binding transcription factor activity"/>
    <property type="evidence" value="ECO:0007669"/>
    <property type="project" value="TreeGrafter"/>
</dbReference>
<dbReference type="Pfam" id="PF04383">
    <property type="entry name" value="KilA-N"/>
    <property type="match status" value="1"/>
</dbReference>
<feature type="compositionally biased region" description="Polar residues" evidence="7">
    <location>
        <begin position="301"/>
        <end position="331"/>
    </location>
</feature>
<dbReference type="SMART" id="SM01252">
    <property type="entry name" value="KilA-N"/>
    <property type="match status" value="1"/>
</dbReference>
<keyword evidence="6" id="KW-0183">Conidiation</keyword>
<dbReference type="GO" id="GO:0030435">
    <property type="term" value="P:sporulation resulting in formation of a cellular spore"/>
    <property type="evidence" value="ECO:0007669"/>
    <property type="project" value="UniProtKB-KW"/>
</dbReference>
<dbReference type="InterPro" id="IPR029790">
    <property type="entry name" value="EFG1/Phd1/StuA"/>
</dbReference>
<feature type="compositionally biased region" description="Polar residues" evidence="7">
    <location>
        <begin position="556"/>
        <end position="609"/>
    </location>
</feature>
<feature type="domain" description="HTH APSES-type" evidence="8">
    <location>
        <begin position="125"/>
        <end position="234"/>
    </location>
</feature>
<accession>A0A420HBW3</accession>
<comment type="caution">
    <text evidence="9">The sequence shown here is derived from an EMBL/GenBank/DDBJ whole genome shotgun (WGS) entry which is preliminary data.</text>
</comment>
<feature type="compositionally biased region" description="Polar residues" evidence="7">
    <location>
        <begin position="392"/>
        <end position="401"/>
    </location>
</feature>
<evidence type="ECO:0000256" key="2">
    <source>
        <dbReference type="ARBA" id="ARBA00022969"/>
    </source>
</evidence>
<feature type="region of interest" description="Disordered" evidence="7">
    <location>
        <begin position="246"/>
        <end position="344"/>
    </location>
</feature>
<feature type="compositionally biased region" description="Basic and acidic residues" evidence="7">
    <location>
        <begin position="440"/>
        <end position="451"/>
    </location>
</feature>
<organism evidence="9 10">
    <name type="scientific">Golovinomyces cichoracearum</name>
    <dbReference type="NCBI Taxonomy" id="62708"/>
    <lineage>
        <taxon>Eukaryota</taxon>
        <taxon>Fungi</taxon>
        <taxon>Dikarya</taxon>
        <taxon>Ascomycota</taxon>
        <taxon>Pezizomycotina</taxon>
        <taxon>Leotiomycetes</taxon>
        <taxon>Erysiphales</taxon>
        <taxon>Erysiphaceae</taxon>
        <taxon>Golovinomyces</taxon>
    </lineage>
</organism>
<dbReference type="GO" id="GO:0005634">
    <property type="term" value="C:nucleus"/>
    <property type="evidence" value="ECO:0007669"/>
    <property type="project" value="TreeGrafter"/>
</dbReference>
<name>A0A420HBW3_9PEZI</name>
<keyword evidence="10" id="KW-1185">Reference proteome</keyword>
<feature type="compositionally biased region" description="Polar residues" evidence="7">
    <location>
        <begin position="454"/>
        <end position="463"/>
    </location>
</feature>
<dbReference type="STRING" id="62708.A0A420HBW3"/>
<evidence type="ECO:0000259" key="8">
    <source>
        <dbReference type="PROSITE" id="PS51299"/>
    </source>
</evidence>
<feature type="compositionally biased region" description="Polar residues" evidence="7">
    <location>
        <begin position="414"/>
        <end position="429"/>
    </location>
</feature>
<dbReference type="AlphaFoldDB" id="A0A420HBW3"/>
<keyword evidence="5" id="KW-0804">Transcription</keyword>
<evidence type="ECO:0000256" key="5">
    <source>
        <dbReference type="ARBA" id="ARBA00023163"/>
    </source>
</evidence>
<feature type="compositionally biased region" description="Low complexity" evidence="7">
    <location>
        <begin position="524"/>
        <end position="552"/>
    </location>
</feature>
<evidence type="ECO:0000313" key="9">
    <source>
        <dbReference type="EMBL" id="RKF54873.1"/>
    </source>
</evidence>
<evidence type="ECO:0000256" key="3">
    <source>
        <dbReference type="ARBA" id="ARBA00023015"/>
    </source>
</evidence>
<evidence type="ECO:0000313" key="10">
    <source>
        <dbReference type="Proteomes" id="UP000283383"/>
    </source>
</evidence>
<protein>
    <submittedName>
        <fullName evidence="9">Cell pattern formation-associated protein STUA</fullName>
    </submittedName>
</protein>
<reference evidence="9 10" key="1">
    <citation type="journal article" date="2018" name="BMC Genomics">
        <title>Comparative genome analyses reveal sequence features reflecting distinct modes of host-adaptation between dicot and monocot powdery mildew.</title>
        <authorList>
            <person name="Wu Y."/>
            <person name="Ma X."/>
            <person name="Pan Z."/>
            <person name="Kale S.D."/>
            <person name="Song Y."/>
            <person name="King H."/>
            <person name="Zhang Q."/>
            <person name="Presley C."/>
            <person name="Deng X."/>
            <person name="Wei C.I."/>
            <person name="Xiao S."/>
        </authorList>
    </citation>
    <scope>NUCLEOTIDE SEQUENCE [LARGE SCALE GENOMIC DNA]</scope>
    <source>
        <strain evidence="9">UMSG3</strain>
    </source>
</reference>
<dbReference type="PANTHER" id="PTHR47792">
    <property type="entry name" value="PROTEIN SOK2-RELATED"/>
    <property type="match status" value="1"/>
</dbReference>
<dbReference type="InterPro" id="IPR018004">
    <property type="entry name" value="KilA/APSES_HTH"/>
</dbReference>
<gene>
    <name evidence="9" type="ORF">GcM3_206006</name>
</gene>
<dbReference type="Gene3D" id="3.10.260.10">
    <property type="entry name" value="Transcription regulator HTH, APSES-type DNA-binding domain"/>
    <property type="match status" value="1"/>
</dbReference>
<feature type="compositionally biased region" description="Polar residues" evidence="7">
    <location>
        <begin position="473"/>
        <end position="506"/>
    </location>
</feature>
<feature type="compositionally biased region" description="Polar residues" evidence="7">
    <location>
        <begin position="279"/>
        <end position="294"/>
    </location>
</feature>
<dbReference type="GO" id="GO:0045944">
    <property type="term" value="P:positive regulation of transcription by RNA polymerase II"/>
    <property type="evidence" value="ECO:0007669"/>
    <property type="project" value="TreeGrafter"/>
</dbReference>
<keyword evidence="2" id="KW-0749">Sporulation</keyword>
<comment type="similarity">
    <text evidence="1">Belongs to the EFG1/PHD1/stuA family.</text>
</comment>
<feature type="compositionally biased region" description="Polar residues" evidence="7">
    <location>
        <begin position="254"/>
        <end position="263"/>
    </location>
</feature>
<dbReference type="SUPFAM" id="SSF54616">
    <property type="entry name" value="DNA-binding domain of Mlu1-box binding protein MBP1"/>
    <property type="match status" value="1"/>
</dbReference>
<keyword evidence="4" id="KW-0238">DNA-binding</keyword>
<dbReference type="InterPro" id="IPR036887">
    <property type="entry name" value="HTH_APSES_sf"/>
</dbReference>
<dbReference type="EMBL" id="MCBQ01020627">
    <property type="protein sequence ID" value="RKF54873.1"/>
    <property type="molecule type" value="Genomic_DNA"/>
</dbReference>